<keyword evidence="1" id="KW-0694">RNA-binding</keyword>
<reference evidence="5 6" key="1">
    <citation type="submission" date="2021-09" db="EMBL/GenBank/DDBJ databases">
        <title>Genomic insights and catalytic innovation underlie evolution of tropane alkaloids biosynthesis.</title>
        <authorList>
            <person name="Wang Y.-J."/>
            <person name="Tian T."/>
            <person name="Huang J.-P."/>
            <person name="Huang S.-X."/>
        </authorList>
    </citation>
    <scope>NUCLEOTIDE SEQUENCE [LARGE SCALE GENOMIC DNA]</scope>
    <source>
        <strain evidence="5">KIB-2018</strain>
        <tissue evidence="5">Leaf</tissue>
    </source>
</reference>
<dbReference type="SUPFAM" id="SSF54928">
    <property type="entry name" value="RNA-binding domain, RBD"/>
    <property type="match status" value="1"/>
</dbReference>
<dbReference type="GO" id="GO:0003723">
    <property type="term" value="F:RNA binding"/>
    <property type="evidence" value="ECO:0007669"/>
    <property type="project" value="UniProtKB-UniRule"/>
</dbReference>
<dbReference type="PRINTS" id="PR00625">
    <property type="entry name" value="JDOMAIN"/>
</dbReference>
<dbReference type="Gene3D" id="1.10.287.110">
    <property type="entry name" value="DnaJ domain"/>
    <property type="match status" value="1"/>
</dbReference>
<dbReference type="PROSITE" id="PS00636">
    <property type="entry name" value="DNAJ_1"/>
    <property type="match status" value="1"/>
</dbReference>
<dbReference type="Proteomes" id="UP001159364">
    <property type="component" value="Linkage Group LG05"/>
</dbReference>
<dbReference type="PANTHER" id="PTHR45098">
    <property type="entry name" value="DNAJ DOMAIN CONTAINING PROTEIN, EXPRESSED"/>
    <property type="match status" value="1"/>
</dbReference>
<feature type="compositionally biased region" description="Basic and acidic residues" evidence="2">
    <location>
        <begin position="97"/>
        <end position="107"/>
    </location>
</feature>
<dbReference type="Gene3D" id="3.30.70.330">
    <property type="match status" value="1"/>
</dbReference>
<dbReference type="Pfam" id="PF00226">
    <property type="entry name" value="DnaJ"/>
    <property type="match status" value="1"/>
</dbReference>
<protein>
    <submittedName>
        <fullName evidence="5">Uncharacterized protein</fullName>
    </submittedName>
</protein>
<feature type="region of interest" description="Disordered" evidence="2">
    <location>
        <begin position="86"/>
        <end position="119"/>
    </location>
</feature>
<dbReference type="Pfam" id="PF00076">
    <property type="entry name" value="RRM_1"/>
    <property type="match status" value="1"/>
</dbReference>
<evidence type="ECO:0000256" key="1">
    <source>
        <dbReference type="PROSITE-ProRule" id="PRU00176"/>
    </source>
</evidence>
<dbReference type="SMART" id="SM00271">
    <property type="entry name" value="DnaJ"/>
    <property type="match status" value="1"/>
</dbReference>
<dbReference type="InterPro" id="IPR034254">
    <property type="entry name" value="DNAJC17_RRM"/>
</dbReference>
<dbReference type="CDD" id="cd06257">
    <property type="entry name" value="DnaJ"/>
    <property type="match status" value="1"/>
</dbReference>
<dbReference type="PROSITE" id="PS50102">
    <property type="entry name" value="RRM"/>
    <property type="match status" value="1"/>
</dbReference>
<dbReference type="InterPro" id="IPR012677">
    <property type="entry name" value="Nucleotide-bd_a/b_plait_sf"/>
</dbReference>
<evidence type="ECO:0000313" key="6">
    <source>
        <dbReference type="Proteomes" id="UP001159364"/>
    </source>
</evidence>
<dbReference type="InterPro" id="IPR036869">
    <property type="entry name" value="J_dom_sf"/>
</dbReference>
<name>A0AAV8TFD3_9ROSI</name>
<keyword evidence="6" id="KW-1185">Reference proteome</keyword>
<dbReference type="InterPro" id="IPR000504">
    <property type="entry name" value="RRM_dom"/>
</dbReference>
<evidence type="ECO:0000259" key="3">
    <source>
        <dbReference type="PROSITE" id="PS50076"/>
    </source>
</evidence>
<evidence type="ECO:0000256" key="2">
    <source>
        <dbReference type="SAM" id="MobiDB-lite"/>
    </source>
</evidence>
<feature type="region of interest" description="Disordered" evidence="2">
    <location>
        <begin position="141"/>
        <end position="160"/>
    </location>
</feature>
<sequence length="287" mass="31682">MMDADVDHYLVLGLPSGEEGAKLTEKEISKAYKLKALELHPDKRPDDPNAHANFQKLKSSYEILKDEKARKLFDELLRVKREQHVRRSQQGAKRQKMVSDLEEREKAAFAPDPAAMARDEEERIAKKLKEEIARIRAMHANKTTPDSASASKGSMKANVGSTDKEKMLKVSWEKIGEDYTAERLRGVFSRFGDVGDVVIKSSKKRGSALVVMATKDAAVAATGSILGNLANPLLVVPLQPATAGVFPYVQQSMESDRVNTLVGAGYKAYEDSILEKLQKAAAAKDQK</sequence>
<dbReference type="InterPro" id="IPR001623">
    <property type="entry name" value="DnaJ_domain"/>
</dbReference>
<dbReference type="EMBL" id="JAIWQS010000005">
    <property type="protein sequence ID" value="KAJ8765121.1"/>
    <property type="molecule type" value="Genomic_DNA"/>
</dbReference>
<comment type="caution">
    <text evidence="5">The sequence shown here is derived from an EMBL/GenBank/DDBJ whole genome shotgun (WGS) entry which is preliminary data.</text>
</comment>
<dbReference type="SUPFAM" id="SSF46565">
    <property type="entry name" value="Chaperone J-domain"/>
    <property type="match status" value="1"/>
</dbReference>
<dbReference type="AlphaFoldDB" id="A0AAV8TFD3"/>
<dbReference type="PROSITE" id="PS50076">
    <property type="entry name" value="DNAJ_2"/>
    <property type="match status" value="1"/>
</dbReference>
<gene>
    <name evidence="5" type="ORF">K2173_010607</name>
</gene>
<dbReference type="CDD" id="cd12429">
    <property type="entry name" value="RRM_DNAJC17"/>
    <property type="match status" value="1"/>
</dbReference>
<dbReference type="InterPro" id="IPR035979">
    <property type="entry name" value="RBD_domain_sf"/>
</dbReference>
<evidence type="ECO:0000259" key="4">
    <source>
        <dbReference type="PROSITE" id="PS50102"/>
    </source>
</evidence>
<evidence type="ECO:0000313" key="5">
    <source>
        <dbReference type="EMBL" id="KAJ8765121.1"/>
    </source>
</evidence>
<feature type="compositionally biased region" description="Polar residues" evidence="2">
    <location>
        <begin position="141"/>
        <end position="152"/>
    </location>
</feature>
<accession>A0AAV8TFD3</accession>
<dbReference type="InterPro" id="IPR018253">
    <property type="entry name" value="DnaJ_domain_CS"/>
</dbReference>
<proteinExistence type="predicted"/>
<feature type="domain" description="RRM" evidence="4">
    <location>
        <begin position="155"/>
        <end position="240"/>
    </location>
</feature>
<feature type="domain" description="J" evidence="3">
    <location>
        <begin position="7"/>
        <end position="77"/>
    </location>
</feature>
<dbReference type="PANTHER" id="PTHR45098:SF1">
    <property type="entry name" value="DNAJ DOMAIN CONTAINING PROTEIN, EXPRESSED"/>
    <property type="match status" value="1"/>
</dbReference>
<organism evidence="5 6">
    <name type="scientific">Erythroxylum novogranatense</name>
    <dbReference type="NCBI Taxonomy" id="1862640"/>
    <lineage>
        <taxon>Eukaryota</taxon>
        <taxon>Viridiplantae</taxon>
        <taxon>Streptophyta</taxon>
        <taxon>Embryophyta</taxon>
        <taxon>Tracheophyta</taxon>
        <taxon>Spermatophyta</taxon>
        <taxon>Magnoliopsida</taxon>
        <taxon>eudicotyledons</taxon>
        <taxon>Gunneridae</taxon>
        <taxon>Pentapetalae</taxon>
        <taxon>rosids</taxon>
        <taxon>fabids</taxon>
        <taxon>Malpighiales</taxon>
        <taxon>Erythroxylaceae</taxon>
        <taxon>Erythroxylum</taxon>
    </lineage>
</organism>